<feature type="region of interest" description="Disordered" evidence="1">
    <location>
        <begin position="324"/>
        <end position="381"/>
    </location>
</feature>
<dbReference type="Proteomes" id="UP000536442">
    <property type="component" value="Unassembled WGS sequence"/>
</dbReference>
<protein>
    <submittedName>
        <fullName evidence="3">Transcriptional antiterminator</fullName>
    </submittedName>
</protein>
<dbReference type="Pfam" id="PF18623">
    <property type="entry name" value="TnsE_C"/>
    <property type="match status" value="1"/>
</dbReference>
<evidence type="ECO:0000313" key="4">
    <source>
        <dbReference type="Proteomes" id="UP000536442"/>
    </source>
</evidence>
<evidence type="ECO:0000313" key="3">
    <source>
        <dbReference type="EMBL" id="NWN90349.1"/>
    </source>
</evidence>
<keyword evidence="4" id="KW-1185">Reference proteome</keyword>
<reference evidence="3 4" key="1">
    <citation type="submission" date="2020-03" db="EMBL/GenBank/DDBJ databases">
        <title>Metagenomic, metatranscriptomic, and metabolomic analyses revealed the key microbes and metabolic features during the fermentation of ganjang, Korean traditional soy sauce.</title>
        <authorList>
            <person name="Chun B.H."/>
            <person name="Jeon C.O."/>
        </authorList>
    </citation>
    <scope>NUCLEOTIDE SEQUENCE [LARGE SCALE GENOMIC DNA]</scope>
    <source>
        <strain evidence="3 4">KG14</strain>
    </source>
</reference>
<name>A0A851HKH6_9GAMM</name>
<feature type="domain" description="TnsE C-terminal" evidence="2">
    <location>
        <begin position="392"/>
        <end position="538"/>
    </location>
</feature>
<proteinExistence type="predicted"/>
<dbReference type="InterPro" id="IPR041419">
    <property type="entry name" value="TnsE_C"/>
</dbReference>
<organism evidence="3 4">
    <name type="scientific">Marinobacter adhaerens</name>
    <dbReference type="NCBI Taxonomy" id="1033846"/>
    <lineage>
        <taxon>Bacteria</taxon>
        <taxon>Pseudomonadati</taxon>
        <taxon>Pseudomonadota</taxon>
        <taxon>Gammaproteobacteria</taxon>
        <taxon>Pseudomonadales</taxon>
        <taxon>Marinobacteraceae</taxon>
        <taxon>Marinobacter</taxon>
    </lineage>
</organism>
<comment type="caution">
    <text evidence="3">The sequence shown here is derived from an EMBL/GenBank/DDBJ whole genome shotgun (WGS) entry which is preliminary data.</text>
</comment>
<gene>
    <name evidence="3" type="ORF">HLV39_02400</name>
</gene>
<evidence type="ECO:0000259" key="2">
    <source>
        <dbReference type="Pfam" id="PF18623"/>
    </source>
</evidence>
<evidence type="ECO:0000256" key="1">
    <source>
        <dbReference type="SAM" id="MobiDB-lite"/>
    </source>
</evidence>
<dbReference type="AlphaFoldDB" id="A0A851HKH6"/>
<sequence length="551" mass="62472">MASKRTKKTPTIKGIKDNSQVKEIGSMVRDLRTPNWYIEVKLDPAQEKEKFGISQLGLIPRRRALNVTKAGGSKVAGYEKDLKINSTSTWSSCRIADCPIVNIRRQGDRQQWCFSFEAGDTQFFLPQIEMARALFFHSAYLTRLAMNPNGLDEEFDVQMGENPNRAEIHILPSSSLPRVVRGNPSQRRMLAWLLLDKKVRNSFQSIAQYQLTEGEVRNGRRYWPFRFDPPPLENVKMKVRGQYAKESELFFVYEIHSLTNLSSQIPKEIEFFDPKFKEQKAGKKGSTTERGGTDGPPEINDDELPTTDADEYVLEVPEVELEFSEPAYTTRKPSDGRRKSAARKGKSEGGVVDLADGTTDVSTDEPTVRGELPAGVSDGIDDQSEDSHLFTHKFEAFIAMSDLLEIKGCRIVAEEMIPLPALKGHSKYRLPDGNPRYLLYRVFRYQNQNYALVEVDTVGSEARLSTLLLKQPSEKYDWHSKLSAMGWSLVKASLRWPANEKLKKDFPAGFRRISHQQNITSSLGPTDTATLCHWMGRVYAVLAELHTTRLL</sequence>
<feature type="region of interest" description="Disordered" evidence="1">
    <location>
        <begin position="276"/>
        <end position="306"/>
    </location>
</feature>
<dbReference type="EMBL" id="JABEVQ010000001">
    <property type="protein sequence ID" value="NWN90349.1"/>
    <property type="molecule type" value="Genomic_DNA"/>
</dbReference>
<accession>A0A851HKH6</accession>